<keyword evidence="9" id="KW-0012">Acyltransferase</keyword>
<protein>
    <recommendedName>
        <fullName evidence="5">N-alpha-acetyltransferase 40</fullName>
        <ecNumber evidence="4">2.3.1.257</ecNumber>
    </recommendedName>
</protein>
<evidence type="ECO:0000256" key="8">
    <source>
        <dbReference type="ARBA" id="ARBA00023242"/>
    </source>
</evidence>
<comment type="catalytic activity">
    <reaction evidence="10">
        <text>N-terminal L-seryl-[histone H2A] + acetyl-CoA = N-terminal N(alpha)-acetyl-L-seryl-[histone H2A] + CoA + H(+)</text>
        <dbReference type="Rhea" id="RHEA:50600"/>
        <dbReference type="Rhea" id="RHEA-COMP:12742"/>
        <dbReference type="Rhea" id="RHEA-COMP:12744"/>
        <dbReference type="ChEBI" id="CHEBI:15378"/>
        <dbReference type="ChEBI" id="CHEBI:57287"/>
        <dbReference type="ChEBI" id="CHEBI:57288"/>
        <dbReference type="ChEBI" id="CHEBI:64738"/>
        <dbReference type="ChEBI" id="CHEBI:83690"/>
        <dbReference type="EC" id="2.3.1.257"/>
    </reaction>
</comment>
<keyword evidence="7 13" id="KW-0808">Transferase</keyword>
<reference evidence="13" key="1">
    <citation type="journal article" date="2011" name="PLoS Biol.">
        <title>Gene gain and loss during evolution of obligate parasitism in the white rust pathogen of Arabidopsis thaliana.</title>
        <authorList>
            <person name="Kemen E."/>
            <person name="Gardiner A."/>
            <person name="Schultz-Larsen T."/>
            <person name="Kemen A.C."/>
            <person name="Balmuth A.L."/>
            <person name="Robert-Seilaniantz A."/>
            <person name="Bailey K."/>
            <person name="Holub E."/>
            <person name="Studholme D.J."/>
            <person name="Maclean D."/>
            <person name="Jones J.D."/>
        </authorList>
    </citation>
    <scope>NUCLEOTIDE SEQUENCE</scope>
</reference>
<proteinExistence type="inferred from homology"/>
<sequence>MPKMARTRKKKMKTKKNQANAQTGCISLPEIIHANSITDVLEAFTVFKTMQAKKKPEIVFDIQNHHAEHLHSDLRNSIFALFEENMKELYEKNLNGGYDAGQKYDELFHPTARYLLVWQRLEEKSCGAEDELGSKNLCAFVHFRFVEEVKVPIMYLYEIQIRKCAQRTGLGKHLMQVLMLIGHSLKMEMLVLTAFKENHAAMEFYKKKLNFEIDETSPCSCGDHTQSYEILSRSLQQ</sequence>
<evidence type="ECO:0000313" key="13">
    <source>
        <dbReference type="EMBL" id="CCA16792.1"/>
    </source>
</evidence>
<accession>F0W6P7</accession>
<evidence type="ECO:0000259" key="12">
    <source>
        <dbReference type="Pfam" id="PF00583"/>
    </source>
</evidence>
<dbReference type="GO" id="GO:0005737">
    <property type="term" value="C:cytoplasm"/>
    <property type="evidence" value="ECO:0007669"/>
    <property type="project" value="UniProtKB-SubCell"/>
</dbReference>
<dbReference type="EMBL" id="FR824071">
    <property type="protein sequence ID" value="CCA16792.1"/>
    <property type="molecule type" value="Genomic_DNA"/>
</dbReference>
<evidence type="ECO:0000256" key="6">
    <source>
        <dbReference type="ARBA" id="ARBA00022490"/>
    </source>
</evidence>
<dbReference type="GO" id="GO:0010485">
    <property type="term" value="F:histone H4 acetyltransferase activity"/>
    <property type="evidence" value="ECO:0007669"/>
    <property type="project" value="InterPro"/>
</dbReference>
<evidence type="ECO:0000256" key="9">
    <source>
        <dbReference type="ARBA" id="ARBA00023315"/>
    </source>
</evidence>
<dbReference type="GO" id="GO:0005634">
    <property type="term" value="C:nucleus"/>
    <property type="evidence" value="ECO:0007669"/>
    <property type="project" value="UniProtKB-SubCell"/>
</dbReference>
<evidence type="ECO:0000256" key="5">
    <source>
        <dbReference type="ARBA" id="ARBA00015043"/>
    </source>
</evidence>
<gene>
    <name evidence="13" type="primary">AlNc14C26G2533</name>
    <name evidence="13" type="ORF">ALNC14_029350</name>
</gene>
<evidence type="ECO:0000256" key="2">
    <source>
        <dbReference type="ARBA" id="ARBA00004496"/>
    </source>
</evidence>
<dbReference type="Gene3D" id="3.40.630.30">
    <property type="match status" value="1"/>
</dbReference>
<keyword evidence="6" id="KW-0963">Cytoplasm</keyword>
<feature type="domain" description="N-acetyltransferase" evidence="12">
    <location>
        <begin position="114"/>
        <end position="211"/>
    </location>
</feature>
<evidence type="ECO:0000256" key="4">
    <source>
        <dbReference type="ARBA" id="ARBA00012950"/>
    </source>
</evidence>
<evidence type="ECO:0000256" key="1">
    <source>
        <dbReference type="ARBA" id="ARBA00004123"/>
    </source>
</evidence>
<evidence type="ECO:0000256" key="3">
    <source>
        <dbReference type="ARBA" id="ARBA00008870"/>
    </source>
</evidence>
<comment type="catalytic activity">
    <reaction evidence="11">
        <text>N-terminal L-seryl-[histone H4] + acetyl-CoA = N-terminal N(alpha)-acetyl-L-seryl-[histone H4] + CoA + H(+)</text>
        <dbReference type="Rhea" id="RHEA:50596"/>
        <dbReference type="Rhea" id="RHEA-COMP:12740"/>
        <dbReference type="Rhea" id="RHEA-COMP:12743"/>
        <dbReference type="ChEBI" id="CHEBI:15378"/>
        <dbReference type="ChEBI" id="CHEBI:57287"/>
        <dbReference type="ChEBI" id="CHEBI:57288"/>
        <dbReference type="ChEBI" id="CHEBI:64738"/>
        <dbReference type="ChEBI" id="CHEBI:83690"/>
        <dbReference type="EC" id="2.3.1.257"/>
    </reaction>
</comment>
<dbReference type="PANTHER" id="PTHR20531:SF1">
    <property type="entry name" value="N-ALPHA-ACETYLTRANSFERASE 40"/>
    <property type="match status" value="1"/>
</dbReference>
<evidence type="ECO:0000256" key="7">
    <source>
        <dbReference type="ARBA" id="ARBA00022679"/>
    </source>
</evidence>
<evidence type="ECO:0000256" key="11">
    <source>
        <dbReference type="ARBA" id="ARBA00049524"/>
    </source>
</evidence>
<organism evidence="13">
    <name type="scientific">Albugo laibachii Nc14</name>
    <dbReference type="NCBI Taxonomy" id="890382"/>
    <lineage>
        <taxon>Eukaryota</taxon>
        <taxon>Sar</taxon>
        <taxon>Stramenopiles</taxon>
        <taxon>Oomycota</taxon>
        <taxon>Peronosporomycetes</taxon>
        <taxon>Albuginales</taxon>
        <taxon>Albuginaceae</taxon>
        <taxon>Albugo</taxon>
    </lineage>
</organism>
<dbReference type="HOGENOM" id="CLU_051699_4_0_1"/>
<dbReference type="InterPro" id="IPR016181">
    <property type="entry name" value="Acyl_CoA_acyltransferase"/>
</dbReference>
<comment type="similarity">
    <text evidence="3">Belongs to the acetyltransferase family. NAA40 subfamily.</text>
</comment>
<name>F0W6P7_9STRA</name>
<dbReference type="GO" id="GO:1990189">
    <property type="term" value="F:protein N-terminal-serine acetyltransferase activity"/>
    <property type="evidence" value="ECO:0007669"/>
    <property type="project" value="UniProtKB-EC"/>
</dbReference>
<dbReference type="PANTHER" id="PTHR20531">
    <property type="entry name" value="N-ALPHA-ACETYLTRANSFERASE 40"/>
    <property type="match status" value="1"/>
</dbReference>
<dbReference type="InterPro" id="IPR039949">
    <property type="entry name" value="NAA40"/>
</dbReference>
<evidence type="ECO:0000256" key="10">
    <source>
        <dbReference type="ARBA" id="ARBA00047821"/>
    </source>
</evidence>
<dbReference type="InterPro" id="IPR000182">
    <property type="entry name" value="GNAT_dom"/>
</dbReference>
<dbReference type="Pfam" id="PF00583">
    <property type="entry name" value="Acetyltransf_1"/>
    <property type="match status" value="1"/>
</dbReference>
<dbReference type="EC" id="2.3.1.257" evidence="4"/>
<dbReference type="SUPFAM" id="SSF55729">
    <property type="entry name" value="Acyl-CoA N-acyltransferases (Nat)"/>
    <property type="match status" value="1"/>
</dbReference>
<reference evidence="13" key="2">
    <citation type="submission" date="2011-02" db="EMBL/GenBank/DDBJ databases">
        <authorList>
            <person name="MacLean D."/>
        </authorList>
    </citation>
    <scope>NUCLEOTIDE SEQUENCE</scope>
</reference>
<comment type="subcellular location">
    <subcellularLocation>
        <location evidence="2">Cytoplasm</location>
    </subcellularLocation>
    <subcellularLocation>
        <location evidence="1">Nucleus</location>
    </subcellularLocation>
</comment>
<dbReference type="AlphaFoldDB" id="F0W6P7"/>
<keyword evidence="8" id="KW-0539">Nucleus</keyword>
<dbReference type="GO" id="GO:0043998">
    <property type="term" value="F:histone H2A acetyltransferase activity"/>
    <property type="evidence" value="ECO:0007669"/>
    <property type="project" value="InterPro"/>
</dbReference>